<evidence type="ECO:0000259" key="6">
    <source>
        <dbReference type="Pfam" id="PF00079"/>
    </source>
</evidence>
<keyword evidence="4" id="KW-0722">Serine protease inhibitor</keyword>
<dbReference type="GeneID" id="107111309"/>
<comment type="similarity">
    <text evidence="1">Belongs to the serpin family.</text>
</comment>
<sequence>MTKIKDFAFRLYNHVASDPASKNIFFSPLSISIAFSMLALGAKSETQSQVYKGLAFNLSETEEEEIHRGFQLLIPIRNDPNNTAQVKIGSSFFIQESLKLLPKFLEDVATLYNAEGFTTSFENATVAEKQINNYVADKAIYPMQLKGSIQEL</sequence>
<dbReference type="InterPro" id="IPR036186">
    <property type="entry name" value="Serpin_sf"/>
</dbReference>
<dbReference type="PANTHER" id="PTHR11461:SF165">
    <property type="entry name" value="ALPHA-1-ANTITRYPSIN"/>
    <property type="match status" value="1"/>
</dbReference>
<name>A0ABM1K220_GEKJA</name>
<evidence type="ECO:0000256" key="1">
    <source>
        <dbReference type="ARBA" id="ARBA00009500"/>
    </source>
</evidence>
<evidence type="ECO:0000256" key="3">
    <source>
        <dbReference type="ARBA" id="ARBA00022729"/>
    </source>
</evidence>
<gene>
    <name evidence="8" type="primary">LOC107111309</name>
</gene>
<dbReference type="Pfam" id="PF00079">
    <property type="entry name" value="Serpin"/>
    <property type="match status" value="1"/>
</dbReference>
<feature type="domain" description="Serpin" evidence="6">
    <location>
        <begin position="4"/>
        <end position="138"/>
    </location>
</feature>
<dbReference type="InterPro" id="IPR000215">
    <property type="entry name" value="Serpin_fam"/>
</dbReference>
<organism evidence="7 8">
    <name type="scientific">Gekko japonicus</name>
    <name type="common">Schlegel's Japanese gecko</name>
    <dbReference type="NCBI Taxonomy" id="146911"/>
    <lineage>
        <taxon>Eukaryota</taxon>
        <taxon>Metazoa</taxon>
        <taxon>Chordata</taxon>
        <taxon>Craniata</taxon>
        <taxon>Vertebrata</taxon>
        <taxon>Euteleostomi</taxon>
        <taxon>Lepidosauria</taxon>
        <taxon>Squamata</taxon>
        <taxon>Bifurcata</taxon>
        <taxon>Gekkota</taxon>
        <taxon>Gekkonidae</taxon>
        <taxon>Gekkoninae</taxon>
        <taxon>Gekko</taxon>
    </lineage>
</organism>
<reference evidence="8" key="1">
    <citation type="submission" date="2025-08" db="UniProtKB">
        <authorList>
            <consortium name="RefSeq"/>
        </authorList>
    </citation>
    <scope>IDENTIFICATION</scope>
</reference>
<evidence type="ECO:0000256" key="5">
    <source>
        <dbReference type="ARBA" id="ARBA00023180"/>
    </source>
</evidence>
<protein>
    <submittedName>
        <fullName evidence="8">Serpin A3-6-like</fullName>
    </submittedName>
</protein>
<dbReference type="PANTHER" id="PTHR11461">
    <property type="entry name" value="SERINE PROTEASE INHIBITOR, SERPIN"/>
    <property type="match status" value="1"/>
</dbReference>
<accession>A0ABM1K220</accession>
<keyword evidence="3" id="KW-0732">Signal</keyword>
<dbReference type="Gene3D" id="3.30.497.10">
    <property type="entry name" value="Antithrombin, subunit I, domain 2"/>
    <property type="match status" value="1"/>
</dbReference>
<evidence type="ECO:0000313" key="8">
    <source>
        <dbReference type="RefSeq" id="XP_015267757.1"/>
    </source>
</evidence>
<evidence type="ECO:0000256" key="2">
    <source>
        <dbReference type="ARBA" id="ARBA00022690"/>
    </source>
</evidence>
<dbReference type="SUPFAM" id="SSF56574">
    <property type="entry name" value="Serpins"/>
    <property type="match status" value="1"/>
</dbReference>
<dbReference type="RefSeq" id="XP_015267757.1">
    <property type="nucleotide sequence ID" value="XM_015412271.1"/>
</dbReference>
<keyword evidence="2" id="KW-0646">Protease inhibitor</keyword>
<keyword evidence="7" id="KW-1185">Reference proteome</keyword>
<keyword evidence="5" id="KW-0325">Glycoprotein</keyword>
<evidence type="ECO:0000313" key="7">
    <source>
        <dbReference type="Proteomes" id="UP000694871"/>
    </source>
</evidence>
<dbReference type="Proteomes" id="UP000694871">
    <property type="component" value="Unplaced"/>
</dbReference>
<dbReference type="InterPro" id="IPR042178">
    <property type="entry name" value="Serpin_sf_1"/>
</dbReference>
<dbReference type="InterPro" id="IPR023796">
    <property type="entry name" value="Serpin_dom"/>
</dbReference>
<evidence type="ECO:0000256" key="4">
    <source>
        <dbReference type="ARBA" id="ARBA00022900"/>
    </source>
</evidence>
<proteinExistence type="inferred from homology"/>